<dbReference type="EMBL" id="GL764994">
    <property type="protein sequence ID" value="EFZ17019.1"/>
    <property type="molecule type" value="Genomic_DNA"/>
</dbReference>
<evidence type="ECO:0008006" key="2">
    <source>
        <dbReference type="Google" id="ProtNLM"/>
    </source>
</evidence>
<name>E9IQY1_SOLIN</name>
<accession>E9IQY1</accession>
<protein>
    <recommendedName>
        <fullName evidence="2">BTB domain-containing protein</fullName>
    </recommendedName>
</protein>
<reference evidence="1" key="1">
    <citation type="journal article" date="2011" name="Proc. Natl. Acad. Sci. U.S.A.">
        <title>The genome of the fire ant Solenopsis invicta.</title>
        <authorList>
            <person name="Wurm Y."/>
            <person name="Wang J."/>
            <person name="Riba-Grognuz O."/>
            <person name="Corona M."/>
            <person name="Nygaard S."/>
            <person name="Hunt B.G."/>
            <person name="Ingram K.K."/>
            <person name="Falquet L."/>
            <person name="Nipitwattanaphon M."/>
            <person name="Gotzek D."/>
            <person name="Dijkstra M.B."/>
            <person name="Oettler J."/>
            <person name="Comtesse F."/>
            <person name="Shih C.J."/>
            <person name="Wu W.J."/>
            <person name="Yang C.C."/>
            <person name="Thomas J."/>
            <person name="Beaudoing E."/>
            <person name="Pradervand S."/>
            <person name="Flegel V."/>
            <person name="Cook E.D."/>
            <person name="Fabbretti R."/>
            <person name="Stockinger H."/>
            <person name="Long L."/>
            <person name="Farmerie W.G."/>
            <person name="Oakey J."/>
            <person name="Boomsma J.J."/>
            <person name="Pamilo P."/>
            <person name="Yi S.V."/>
            <person name="Heinze J."/>
            <person name="Goodisman M.A."/>
            <person name="Farinelli L."/>
            <person name="Harshman K."/>
            <person name="Hulo N."/>
            <person name="Cerutti L."/>
            <person name="Xenarios I."/>
            <person name="Shoemaker D."/>
            <person name="Keller L."/>
        </authorList>
    </citation>
    <scope>NUCLEOTIDE SEQUENCE [LARGE SCALE GENOMIC DNA]</scope>
</reference>
<evidence type="ECO:0000313" key="1">
    <source>
        <dbReference type="EMBL" id="EFZ17019.1"/>
    </source>
</evidence>
<feature type="non-terminal residue" evidence="1">
    <location>
        <position position="72"/>
    </location>
</feature>
<gene>
    <name evidence="1" type="ORF">SINV_00295</name>
</gene>
<proteinExistence type="predicted"/>
<dbReference type="HOGENOM" id="CLU_2729627_0_0_1"/>
<dbReference type="AlphaFoldDB" id="E9IQY1"/>
<sequence length="72" mass="8515">ILLFVLSRNADCVIRIDNDEFYCHLLVLQSYSVFFDEKNCKDIDLSGVRFYLKCREEKGNMAPIFIFEQLSQ</sequence>
<organism>
    <name type="scientific">Solenopsis invicta</name>
    <name type="common">Red imported fire ant</name>
    <name type="synonym">Solenopsis wagneri</name>
    <dbReference type="NCBI Taxonomy" id="13686"/>
    <lineage>
        <taxon>Eukaryota</taxon>
        <taxon>Metazoa</taxon>
        <taxon>Ecdysozoa</taxon>
        <taxon>Arthropoda</taxon>
        <taxon>Hexapoda</taxon>
        <taxon>Insecta</taxon>
        <taxon>Pterygota</taxon>
        <taxon>Neoptera</taxon>
        <taxon>Endopterygota</taxon>
        <taxon>Hymenoptera</taxon>
        <taxon>Apocrita</taxon>
        <taxon>Aculeata</taxon>
        <taxon>Formicoidea</taxon>
        <taxon>Formicidae</taxon>
        <taxon>Myrmicinae</taxon>
        <taxon>Solenopsis</taxon>
    </lineage>
</organism>
<feature type="non-terminal residue" evidence="1">
    <location>
        <position position="1"/>
    </location>
</feature>